<evidence type="ECO:0000259" key="10">
    <source>
        <dbReference type="PROSITE" id="PS51285"/>
    </source>
</evidence>
<accession>A0ABN9QIZ9</accession>
<dbReference type="PANTHER" id="PTHR24353:SF37">
    <property type="entry name" value="CAMP-DEPENDENT PROTEIN KINASE CATALYTIC SUBUNIT PRKX"/>
    <property type="match status" value="1"/>
</dbReference>
<comment type="similarity">
    <text evidence="7">Belongs to the protein kinase superfamily.</text>
</comment>
<evidence type="ECO:0000256" key="8">
    <source>
        <dbReference type="SAM" id="MobiDB-lite"/>
    </source>
</evidence>
<proteinExistence type="inferred from homology"/>
<feature type="non-terminal residue" evidence="11">
    <location>
        <position position="1"/>
    </location>
</feature>
<evidence type="ECO:0000256" key="5">
    <source>
        <dbReference type="ARBA" id="ARBA00022840"/>
    </source>
</evidence>
<keyword evidence="4" id="KW-0418">Kinase</keyword>
<evidence type="ECO:0000259" key="9">
    <source>
        <dbReference type="PROSITE" id="PS50011"/>
    </source>
</evidence>
<feature type="binding site" evidence="6">
    <location>
        <position position="164"/>
    </location>
    <ligand>
        <name>ATP</name>
        <dbReference type="ChEBI" id="CHEBI:30616"/>
    </ligand>
</feature>
<name>A0ABN9QIZ9_9DINO</name>
<dbReference type="InterPro" id="IPR011009">
    <property type="entry name" value="Kinase-like_dom_sf"/>
</dbReference>
<comment type="caution">
    <text evidence="11">The sequence shown here is derived from an EMBL/GenBank/DDBJ whole genome shotgun (WGS) entry which is preliminary data.</text>
</comment>
<dbReference type="SUPFAM" id="SSF56112">
    <property type="entry name" value="Protein kinase-like (PK-like)"/>
    <property type="match status" value="1"/>
</dbReference>
<feature type="region of interest" description="Disordered" evidence="8">
    <location>
        <begin position="410"/>
        <end position="439"/>
    </location>
</feature>
<feature type="domain" description="AGC-kinase C-terminal" evidence="10">
    <location>
        <begin position="388"/>
        <end position="447"/>
    </location>
</feature>
<keyword evidence="5 6" id="KW-0067">ATP-binding</keyword>
<evidence type="ECO:0000313" key="12">
    <source>
        <dbReference type="Proteomes" id="UP001189429"/>
    </source>
</evidence>
<dbReference type="Pfam" id="PF00069">
    <property type="entry name" value="Pkinase"/>
    <property type="match status" value="1"/>
</dbReference>
<sequence length="447" mass="48874">GSGCGGQPFLAGGCRVWPGMGRTLRWARGVLNSSYLGQLRAKSRSEVRATRGTKCKYDHNDEASASTVFSDSSGRTLSEFDDVVFRASSSFSIDDDMPGVPELPDSPLASARSDKFTRQSALPGSDGWTMSDFEVVRALGEGSMGSVRLVKLANARDGAMLALKMIDKCRVVRENQVERVMQEKRLLGRVNHPFVVKMMGAFQDDAHLFMVMEFVGGGELFSAIGSSEFDDSCANFFAAEITLALSHIHLDIAYRDLKPENVVIDQLGHAKIIDFGLAKVVKTSTYTLCGTVEYMAPEVLSQIGHGKCVDWWALGILIFEMLSFRTPFMGRSARETRKKVLERDPQCPPFFGSVTKSFVYLLLIKDPTLRLGSGADGSQRVRSHPWFSSVDWGDLLQRRCPSPFLPSACGGAAPAPGGAPEREADEAAKARAAGGLTEEQQQLFRDF</sequence>
<gene>
    <name evidence="11" type="ORF">PCOR1329_LOCUS12387</name>
</gene>
<keyword evidence="2" id="KW-0808">Transferase</keyword>
<keyword evidence="12" id="KW-1185">Reference proteome</keyword>
<feature type="compositionally biased region" description="Basic and acidic residues" evidence="8">
    <location>
        <begin position="420"/>
        <end position="429"/>
    </location>
</feature>
<dbReference type="Gene3D" id="3.30.200.20">
    <property type="entry name" value="Phosphorylase Kinase, domain 1"/>
    <property type="match status" value="1"/>
</dbReference>
<dbReference type="SMART" id="SM00220">
    <property type="entry name" value="S_TKc"/>
    <property type="match status" value="1"/>
</dbReference>
<reference evidence="11" key="1">
    <citation type="submission" date="2023-10" db="EMBL/GenBank/DDBJ databases">
        <authorList>
            <person name="Chen Y."/>
            <person name="Shah S."/>
            <person name="Dougan E. K."/>
            <person name="Thang M."/>
            <person name="Chan C."/>
        </authorList>
    </citation>
    <scope>NUCLEOTIDE SEQUENCE [LARGE SCALE GENOMIC DNA]</scope>
</reference>
<evidence type="ECO:0000256" key="6">
    <source>
        <dbReference type="PROSITE-ProRule" id="PRU10141"/>
    </source>
</evidence>
<keyword evidence="1 7" id="KW-0723">Serine/threonine-protein kinase</keyword>
<evidence type="ECO:0000256" key="2">
    <source>
        <dbReference type="ARBA" id="ARBA00022679"/>
    </source>
</evidence>
<dbReference type="Gene3D" id="1.10.510.10">
    <property type="entry name" value="Transferase(Phosphotransferase) domain 1"/>
    <property type="match status" value="1"/>
</dbReference>
<organism evidence="11 12">
    <name type="scientific">Prorocentrum cordatum</name>
    <dbReference type="NCBI Taxonomy" id="2364126"/>
    <lineage>
        <taxon>Eukaryota</taxon>
        <taxon>Sar</taxon>
        <taxon>Alveolata</taxon>
        <taxon>Dinophyceae</taxon>
        <taxon>Prorocentrales</taxon>
        <taxon>Prorocentraceae</taxon>
        <taxon>Prorocentrum</taxon>
    </lineage>
</organism>
<evidence type="ECO:0000313" key="11">
    <source>
        <dbReference type="EMBL" id="CAK0806021.1"/>
    </source>
</evidence>
<dbReference type="InterPro" id="IPR000961">
    <property type="entry name" value="AGC-kinase_C"/>
</dbReference>
<dbReference type="Proteomes" id="UP001189429">
    <property type="component" value="Unassembled WGS sequence"/>
</dbReference>
<dbReference type="InterPro" id="IPR000719">
    <property type="entry name" value="Prot_kinase_dom"/>
</dbReference>
<protein>
    <recommendedName>
        <fullName evidence="13">cGMP-dependent protein kinase</fullName>
    </recommendedName>
</protein>
<dbReference type="PROSITE" id="PS51285">
    <property type="entry name" value="AGC_KINASE_CTER"/>
    <property type="match status" value="1"/>
</dbReference>
<evidence type="ECO:0008006" key="13">
    <source>
        <dbReference type="Google" id="ProtNLM"/>
    </source>
</evidence>
<evidence type="ECO:0000256" key="3">
    <source>
        <dbReference type="ARBA" id="ARBA00022741"/>
    </source>
</evidence>
<evidence type="ECO:0000256" key="4">
    <source>
        <dbReference type="ARBA" id="ARBA00022777"/>
    </source>
</evidence>
<dbReference type="InterPro" id="IPR017441">
    <property type="entry name" value="Protein_kinase_ATP_BS"/>
</dbReference>
<dbReference type="EMBL" id="CAUYUJ010003611">
    <property type="protein sequence ID" value="CAK0806021.1"/>
    <property type="molecule type" value="Genomic_DNA"/>
</dbReference>
<feature type="compositionally biased region" description="Low complexity" evidence="8">
    <location>
        <begin position="410"/>
        <end position="419"/>
    </location>
</feature>
<keyword evidence="3 6" id="KW-0547">Nucleotide-binding</keyword>
<dbReference type="PROSITE" id="PS50011">
    <property type="entry name" value="PROTEIN_KINASE_DOM"/>
    <property type="match status" value="1"/>
</dbReference>
<dbReference type="InterPro" id="IPR008271">
    <property type="entry name" value="Ser/Thr_kinase_AS"/>
</dbReference>
<dbReference type="PROSITE" id="PS00107">
    <property type="entry name" value="PROTEIN_KINASE_ATP"/>
    <property type="match status" value="1"/>
</dbReference>
<evidence type="ECO:0000256" key="1">
    <source>
        <dbReference type="ARBA" id="ARBA00022527"/>
    </source>
</evidence>
<dbReference type="PROSITE" id="PS00108">
    <property type="entry name" value="PROTEIN_KINASE_ST"/>
    <property type="match status" value="1"/>
</dbReference>
<evidence type="ECO:0000256" key="7">
    <source>
        <dbReference type="RuleBase" id="RU000304"/>
    </source>
</evidence>
<feature type="domain" description="Protein kinase" evidence="9">
    <location>
        <begin position="133"/>
        <end position="387"/>
    </location>
</feature>
<dbReference type="PANTHER" id="PTHR24353">
    <property type="entry name" value="CYCLIC NUCLEOTIDE-DEPENDENT PROTEIN KINASE"/>
    <property type="match status" value="1"/>
</dbReference>